<evidence type="ECO:0000256" key="2">
    <source>
        <dbReference type="HAMAP-Rule" id="MF_01925"/>
    </source>
</evidence>
<keyword evidence="2" id="KW-0641">Proline biosynthesis</keyword>
<comment type="subcellular location">
    <subcellularLocation>
        <location evidence="2">Cytoplasm</location>
    </subcellularLocation>
</comment>
<dbReference type="Proteomes" id="UP000825933">
    <property type="component" value="Unassembled WGS sequence"/>
</dbReference>
<comment type="catalytic activity">
    <reaction evidence="2">
        <text>L-proline + NAD(+) = (S)-1-pyrroline-5-carboxylate + NADH + 2 H(+)</text>
        <dbReference type="Rhea" id="RHEA:14105"/>
        <dbReference type="ChEBI" id="CHEBI:15378"/>
        <dbReference type="ChEBI" id="CHEBI:17388"/>
        <dbReference type="ChEBI" id="CHEBI:57540"/>
        <dbReference type="ChEBI" id="CHEBI:57945"/>
        <dbReference type="ChEBI" id="CHEBI:60039"/>
        <dbReference type="EC" id="1.5.1.2"/>
    </reaction>
</comment>
<evidence type="ECO:0000313" key="7">
    <source>
        <dbReference type="Proteomes" id="UP000825933"/>
    </source>
</evidence>
<dbReference type="InterPro" id="IPR036291">
    <property type="entry name" value="NAD(P)-bd_dom_sf"/>
</dbReference>
<feature type="binding site" evidence="3">
    <location>
        <position position="57"/>
    </location>
    <ligand>
        <name>NADPH</name>
        <dbReference type="ChEBI" id="CHEBI:57783"/>
    </ligand>
</feature>
<dbReference type="SUPFAM" id="SSF51735">
    <property type="entry name" value="NAD(P)-binding Rossmann-fold domains"/>
    <property type="match status" value="1"/>
</dbReference>
<reference evidence="7" key="1">
    <citation type="journal article" date="2022" name="Microbiol. Resour. Announc.">
        <title>Draft Genome Sequence of a Methanogenic Archaeon from West Spitsbergen Permafrost.</title>
        <authorList>
            <person name="Trubitsyn V."/>
            <person name="Rivkina E."/>
            <person name="Shcherbakova V."/>
        </authorList>
    </citation>
    <scope>NUCLEOTIDE SEQUENCE [LARGE SCALE GENOMIC DNA]</scope>
    <source>
        <strain evidence="7">VT</strain>
    </source>
</reference>
<comment type="similarity">
    <text evidence="1 2">Belongs to the pyrroline-5-carboxylate reductase family.</text>
</comment>
<keyword evidence="2" id="KW-0963">Cytoplasm</keyword>
<evidence type="ECO:0000256" key="3">
    <source>
        <dbReference type="PIRSR" id="PIRSR000193-1"/>
    </source>
</evidence>
<dbReference type="PANTHER" id="PTHR11645:SF53">
    <property type="entry name" value="PYRROLINE-5-CARBOXYLATE REDUCTASE 3"/>
    <property type="match status" value="1"/>
</dbReference>
<dbReference type="RefSeq" id="WP_223790567.1">
    <property type="nucleotide sequence ID" value="NZ_JAIOUQ010000003.1"/>
</dbReference>
<name>A0A8T5UZB1_9EURY</name>
<keyword evidence="7" id="KW-1185">Reference proteome</keyword>
<comment type="pathway">
    <text evidence="2">Amino-acid biosynthesis; L-proline biosynthesis; L-proline from L-glutamate 5-semialdehyde: step 1/1.</text>
</comment>
<evidence type="ECO:0000259" key="5">
    <source>
        <dbReference type="Pfam" id="PF14748"/>
    </source>
</evidence>
<dbReference type="InterPro" id="IPR029036">
    <property type="entry name" value="P5CR_dimer"/>
</dbReference>
<dbReference type="Gene3D" id="3.40.50.720">
    <property type="entry name" value="NAD(P)-binding Rossmann-like Domain"/>
    <property type="match status" value="1"/>
</dbReference>
<keyword evidence="2" id="KW-0028">Amino-acid biosynthesis</keyword>
<feature type="domain" description="Pyrroline-5-carboxylate reductase catalytic N-terminal" evidence="4">
    <location>
        <begin position="3"/>
        <end position="93"/>
    </location>
</feature>
<protein>
    <recommendedName>
        <fullName evidence="2">Pyrroline-5-carboxylate reductase</fullName>
        <shortName evidence="2">P5C reductase</shortName>
        <shortName evidence="2">P5CR</shortName>
        <ecNumber evidence="2">1.5.1.2</ecNumber>
    </recommendedName>
    <alternativeName>
        <fullName evidence="2">PCA reductase</fullName>
    </alternativeName>
</protein>
<sequence>MKQIGIIGYGNMGKVILNGFLVSKALKQNEVVVSTRTISKLDELKEDYPEIEVVSSNIITASKSDILFLFVGTLDIKDVLEEINEFITENTYIIYISAALTIAEVERVFNGKITKIIPSITSEVLDGVSLVCHNSLVSNEEANYIESLFSTIGDVKIVDEVDLDVGADITSCSPAFIAKLLMEFAVTASKNSGFSMEETEEMVIKTFYGTSKLLYENKISLKNLISTVATKGGITEEGINILDAEMPQVFNKLFNKTLEKHEIIQRQLKEHY</sequence>
<dbReference type="HAMAP" id="MF_01925">
    <property type="entry name" value="P5C_reductase"/>
    <property type="match status" value="1"/>
</dbReference>
<feature type="binding site" evidence="3">
    <location>
        <position position="35"/>
    </location>
    <ligand>
        <name>NADP(+)</name>
        <dbReference type="ChEBI" id="CHEBI:58349"/>
    </ligand>
</feature>
<dbReference type="EMBL" id="JAIOUQ010000003">
    <property type="protein sequence ID" value="MBZ2164921.1"/>
    <property type="molecule type" value="Genomic_DNA"/>
</dbReference>
<keyword evidence="2" id="KW-0560">Oxidoreductase</keyword>
<comment type="catalytic activity">
    <reaction evidence="2">
        <text>L-proline + NADP(+) = (S)-1-pyrroline-5-carboxylate + NADPH + 2 H(+)</text>
        <dbReference type="Rhea" id="RHEA:14109"/>
        <dbReference type="ChEBI" id="CHEBI:15378"/>
        <dbReference type="ChEBI" id="CHEBI:17388"/>
        <dbReference type="ChEBI" id="CHEBI:57783"/>
        <dbReference type="ChEBI" id="CHEBI:58349"/>
        <dbReference type="ChEBI" id="CHEBI:60039"/>
        <dbReference type="EC" id="1.5.1.2"/>
    </reaction>
</comment>
<dbReference type="PANTHER" id="PTHR11645">
    <property type="entry name" value="PYRROLINE-5-CARBOXYLATE REDUCTASE"/>
    <property type="match status" value="1"/>
</dbReference>
<dbReference type="PROSITE" id="PS00521">
    <property type="entry name" value="P5CR"/>
    <property type="match status" value="1"/>
</dbReference>
<evidence type="ECO:0000259" key="4">
    <source>
        <dbReference type="Pfam" id="PF03807"/>
    </source>
</evidence>
<accession>A0A8T5UZB1</accession>
<dbReference type="SUPFAM" id="SSF48179">
    <property type="entry name" value="6-phosphogluconate dehydrogenase C-terminal domain-like"/>
    <property type="match status" value="1"/>
</dbReference>
<dbReference type="InterPro" id="IPR053790">
    <property type="entry name" value="P5CR-like_CS"/>
</dbReference>
<dbReference type="GO" id="GO:0004735">
    <property type="term" value="F:pyrroline-5-carboxylate reductase activity"/>
    <property type="evidence" value="ECO:0007669"/>
    <property type="project" value="UniProtKB-UniRule"/>
</dbReference>
<proteinExistence type="inferred from homology"/>
<dbReference type="AlphaFoldDB" id="A0A8T5UZB1"/>
<dbReference type="Pfam" id="PF03807">
    <property type="entry name" value="F420_oxidored"/>
    <property type="match status" value="1"/>
</dbReference>
<feature type="binding site" evidence="3">
    <location>
        <begin position="7"/>
        <end position="12"/>
    </location>
    <ligand>
        <name>NADP(+)</name>
        <dbReference type="ChEBI" id="CHEBI:58349"/>
    </ligand>
</feature>
<dbReference type="GO" id="GO:0055129">
    <property type="term" value="P:L-proline biosynthetic process"/>
    <property type="evidence" value="ECO:0007669"/>
    <property type="project" value="UniProtKB-UniRule"/>
</dbReference>
<comment type="caution">
    <text evidence="6">The sequence shown here is derived from an EMBL/GenBank/DDBJ whole genome shotgun (WGS) entry which is preliminary data.</text>
</comment>
<dbReference type="InterPro" id="IPR000304">
    <property type="entry name" value="Pyrroline-COOH_reductase"/>
</dbReference>
<evidence type="ECO:0000313" key="6">
    <source>
        <dbReference type="EMBL" id="MBZ2164921.1"/>
    </source>
</evidence>
<organism evidence="6 7">
    <name type="scientific">Methanobacterium spitsbergense</name>
    <dbReference type="NCBI Taxonomy" id="2874285"/>
    <lineage>
        <taxon>Archaea</taxon>
        <taxon>Methanobacteriati</taxon>
        <taxon>Methanobacteriota</taxon>
        <taxon>Methanomada group</taxon>
        <taxon>Methanobacteria</taxon>
        <taxon>Methanobacteriales</taxon>
        <taxon>Methanobacteriaceae</taxon>
        <taxon>Methanobacterium</taxon>
    </lineage>
</organism>
<dbReference type="InterPro" id="IPR028939">
    <property type="entry name" value="P5C_Rdtase_cat_N"/>
</dbReference>
<dbReference type="Pfam" id="PF14748">
    <property type="entry name" value="P5CR_dimer"/>
    <property type="match status" value="1"/>
</dbReference>
<dbReference type="GO" id="GO:0005737">
    <property type="term" value="C:cytoplasm"/>
    <property type="evidence" value="ECO:0007669"/>
    <property type="project" value="UniProtKB-SubCell"/>
</dbReference>
<dbReference type="InterPro" id="IPR008927">
    <property type="entry name" value="6-PGluconate_DH-like_C_sf"/>
</dbReference>
<feature type="domain" description="Pyrroline-5-carboxylate reductase dimerisation" evidence="5">
    <location>
        <begin position="161"/>
        <end position="261"/>
    </location>
</feature>
<dbReference type="PIRSF" id="PIRSF000193">
    <property type="entry name" value="Pyrrol-5-carb_rd"/>
    <property type="match status" value="1"/>
</dbReference>
<evidence type="ECO:0000256" key="1">
    <source>
        <dbReference type="ARBA" id="ARBA00005525"/>
    </source>
</evidence>
<dbReference type="Gene3D" id="1.10.3730.10">
    <property type="entry name" value="ProC C-terminal domain-like"/>
    <property type="match status" value="1"/>
</dbReference>
<dbReference type="EC" id="1.5.1.2" evidence="2"/>
<keyword evidence="2 3" id="KW-0521">NADP</keyword>
<comment type="function">
    <text evidence="2">Catalyzes the reduction of 1-pyrroline-5-carboxylate (PCA) to L-proline.</text>
</comment>
<gene>
    <name evidence="2" type="primary">proC</name>
    <name evidence="6" type="ORF">K8N75_02505</name>
</gene>